<name>A0ABV6BYV9_9ACTN</name>
<evidence type="ECO:0000313" key="2">
    <source>
        <dbReference type="EMBL" id="MFC0080632.1"/>
    </source>
</evidence>
<accession>A0ABV6BYV9</accession>
<dbReference type="RefSeq" id="WP_377787047.1">
    <property type="nucleotide sequence ID" value="NZ_JBHLYQ010000002.1"/>
</dbReference>
<proteinExistence type="predicted"/>
<dbReference type="InterPro" id="IPR011335">
    <property type="entry name" value="Restrct_endonuc-II-like"/>
</dbReference>
<dbReference type="Pfam" id="PF02732">
    <property type="entry name" value="ERCC4"/>
    <property type="match status" value="1"/>
</dbReference>
<dbReference type="Gene3D" id="3.40.50.10130">
    <property type="match status" value="1"/>
</dbReference>
<dbReference type="InterPro" id="IPR006166">
    <property type="entry name" value="ERCC4_domain"/>
</dbReference>
<keyword evidence="2" id="KW-0378">Hydrolase</keyword>
<dbReference type="EMBL" id="JBHLYQ010000002">
    <property type="protein sequence ID" value="MFC0080632.1"/>
    <property type="molecule type" value="Genomic_DNA"/>
</dbReference>
<dbReference type="CDD" id="cd22367">
    <property type="entry name" value="XPF_ERCC4_MUS81-like"/>
    <property type="match status" value="1"/>
</dbReference>
<dbReference type="GO" id="GO:0016787">
    <property type="term" value="F:hydrolase activity"/>
    <property type="evidence" value="ECO:0007669"/>
    <property type="project" value="UniProtKB-KW"/>
</dbReference>
<feature type="domain" description="ERCC4" evidence="1">
    <location>
        <begin position="127"/>
        <end position="209"/>
    </location>
</feature>
<dbReference type="EC" id="3.1.21.-" evidence="2"/>
<keyword evidence="3" id="KW-1185">Reference proteome</keyword>
<dbReference type="SUPFAM" id="SSF52980">
    <property type="entry name" value="Restriction endonuclease-like"/>
    <property type="match status" value="1"/>
</dbReference>
<protein>
    <submittedName>
        <fullName evidence="2">ERCC4 domain-containing protein</fullName>
        <ecNumber evidence="2">3.1.21.-</ecNumber>
    </submittedName>
</protein>
<dbReference type="SMART" id="SM00891">
    <property type="entry name" value="ERCC4"/>
    <property type="match status" value="1"/>
</dbReference>
<gene>
    <name evidence="2" type="ORF">ACFFRE_00480</name>
</gene>
<organism evidence="2 3">
    <name type="scientific">Aciditerrimonas ferrireducens</name>
    <dbReference type="NCBI Taxonomy" id="667306"/>
    <lineage>
        <taxon>Bacteria</taxon>
        <taxon>Bacillati</taxon>
        <taxon>Actinomycetota</taxon>
        <taxon>Acidimicrobiia</taxon>
        <taxon>Acidimicrobiales</taxon>
        <taxon>Acidimicrobiaceae</taxon>
        <taxon>Aciditerrimonas</taxon>
    </lineage>
</organism>
<sequence length="280" mass="31676">MELLVARNPDPASRLPFLLLVPLEGGKVFRAREPWPRTTAVYCHPVPLEDWPAEPEIIERVPLKACTRRGAAVDLVADRRREQRSQLVVTRARGRQVVFWQAPRTTRQSRPGVRVPRARAQGLPELTVLVDTRERYPYRFAAQGDRVATRRQALPCGDYAVADDRGLVGVVERKSLADLVGSLTSGRLRYQLAELAAQPRAALVVEDRWAKVFALEHLRPGQVADGLAEVAVRWPTVPLVWCDNRKLAEEWTYRFLAACLRHGEERIWADQLLDPPAPQP</sequence>
<dbReference type="Proteomes" id="UP001589788">
    <property type="component" value="Unassembled WGS sequence"/>
</dbReference>
<comment type="caution">
    <text evidence="2">The sequence shown here is derived from an EMBL/GenBank/DDBJ whole genome shotgun (WGS) entry which is preliminary data.</text>
</comment>
<evidence type="ECO:0000313" key="3">
    <source>
        <dbReference type="Proteomes" id="UP001589788"/>
    </source>
</evidence>
<evidence type="ECO:0000259" key="1">
    <source>
        <dbReference type="SMART" id="SM00891"/>
    </source>
</evidence>
<reference evidence="2 3" key="1">
    <citation type="submission" date="2024-09" db="EMBL/GenBank/DDBJ databases">
        <authorList>
            <person name="Sun Q."/>
            <person name="Mori K."/>
        </authorList>
    </citation>
    <scope>NUCLEOTIDE SEQUENCE [LARGE SCALE GENOMIC DNA]</scope>
    <source>
        <strain evidence="2 3">JCM 15389</strain>
    </source>
</reference>